<feature type="chain" id="PRO_5009681609" evidence="2">
    <location>
        <begin position="22"/>
        <end position="324"/>
    </location>
</feature>
<dbReference type="AlphaFoldDB" id="A0A1L1PNR8"/>
<accession>A0A1L1PNR8</accession>
<keyword evidence="3" id="KW-0675">Receptor</keyword>
<dbReference type="Gene3D" id="3.40.190.10">
    <property type="entry name" value="Periplasmic binding protein-like II"/>
    <property type="match status" value="1"/>
</dbReference>
<dbReference type="PANTHER" id="PTHR42928:SF5">
    <property type="entry name" value="BLR1237 PROTEIN"/>
    <property type="match status" value="1"/>
</dbReference>
<evidence type="ECO:0000256" key="1">
    <source>
        <dbReference type="ARBA" id="ARBA00006987"/>
    </source>
</evidence>
<protein>
    <submittedName>
        <fullName evidence="3">Extra-cytoplasmic solute receptor protein</fullName>
    </submittedName>
</protein>
<evidence type="ECO:0000256" key="2">
    <source>
        <dbReference type="SAM" id="SignalP"/>
    </source>
</evidence>
<organism evidence="3 4">
    <name type="scientific">Hydrogenophaga intermedia</name>
    <dbReference type="NCBI Taxonomy" id="65786"/>
    <lineage>
        <taxon>Bacteria</taxon>
        <taxon>Pseudomonadati</taxon>
        <taxon>Pseudomonadota</taxon>
        <taxon>Betaproteobacteria</taxon>
        <taxon>Burkholderiales</taxon>
        <taxon>Comamonadaceae</taxon>
        <taxon>Hydrogenophaga</taxon>
    </lineage>
</organism>
<dbReference type="CDD" id="cd13578">
    <property type="entry name" value="PBP2_Bug27"/>
    <property type="match status" value="1"/>
</dbReference>
<dbReference type="InterPro" id="IPR005064">
    <property type="entry name" value="BUG"/>
</dbReference>
<dbReference type="InterPro" id="IPR042100">
    <property type="entry name" value="Bug_dom1"/>
</dbReference>
<dbReference type="EMBL" id="CCAE010000042">
    <property type="protein sequence ID" value="CDN89423.1"/>
    <property type="molecule type" value="Genomic_DNA"/>
</dbReference>
<feature type="signal peptide" evidence="2">
    <location>
        <begin position="1"/>
        <end position="21"/>
    </location>
</feature>
<comment type="similarity">
    <text evidence="1">Belongs to the UPF0065 (bug) family.</text>
</comment>
<reference evidence="4" key="2">
    <citation type="submission" date="2014-11" db="EMBL/GenBank/DDBJ databases">
        <title>Draft genome sequence of Hydrogenophaga intermedia S1.</title>
        <authorList>
            <person name="Gan H.M."/>
            <person name="Chew T.H."/>
            <person name="Stolz A."/>
        </authorList>
    </citation>
    <scope>NUCLEOTIDE SEQUENCE [LARGE SCALE GENOMIC DNA]</scope>
    <source>
        <strain evidence="4">S1</strain>
    </source>
</reference>
<dbReference type="Pfam" id="PF03401">
    <property type="entry name" value="TctC"/>
    <property type="match status" value="1"/>
</dbReference>
<keyword evidence="4" id="KW-1185">Reference proteome</keyword>
<dbReference type="RefSeq" id="WP_035623208.1">
    <property type="nucleotide sequence ID" value="NZ_CCAE010000042.1"/>
</dbReference>
<proteinExistence type="inferred from homology"/>
<sequence length="324" mass="33814" precursor="true">MIKKTVRAALLGLAMTTAALAATAQDAYPSKPIRLVVPYAAGGPADLLARGVADKLAPRIGQSVVVENKPGAGGHTGGEQVAKGAADGYTLVLATIAHNGATKLYPNLRYDPNTELQPVILVAESPSVLLVRQDLAAKSVSELLALMKAQPGKLSYGSAGNGSAMHMAAELFRYMSKTEVVHVPYRGGAPAMTDLLGGRIDFMFDSLGTAHQHLPSGKVRALAVTSTKRNPSLPDVPTVAEAGLPGYASVPWYTISAPRGVPAAIVSKLNTEINAVLKDADLVKRWDSLGVVVLGGTPAEAAKRNQDETKKWSAVIEAANIKLD</sequence>
<evidence type="ECO:0000313" key="3">
    <source>
        <dbReference type="EMBL" id="CDN89423.1"/>
    </source>
</evidence>
<reference evidence="4" key="1">
    <citation type="submission" date="2014-02" db="EMBL/GenBank/DDBJ databases">
        <authorList>
            <person name="Gan H."/>
        </authorList>
    </citation>
    <scope>NUCLEOTIDE SEQUENCE [LARGE SCALE GENOMIC DNA]</scope>
    <source>
        <strain evidence="4">S1</strain>
    </source>
</reference>
<dbReference type="Gene3D" id="3.40.190.150">
    <property type="entry name" value="Bordetella uptake gene, domain 1"/>
    <property type="match status" value="1"/>
</dbReference>
<keyword evidence="2" id="KW-0732">Signal</keyword>
<dbReference type="Proteomes" id="UP000028878">
    <property type="component" value="Unassembled WGS sequence"/>
</dbReference>
<dbReference type="SUPFAM" id="SSF53850">
    <property type="entry name" value="Periplasmic binding protein-like II"/>
    <property type="match status" value="1"/>
</dbReference>
<gene>
    <name evidence="3" type="ORF">BN948_03860</name>
</gene>
<dbReference type="PIRSF" id="PIRSF017082">
    <property type="entry name" value="YflP"/>
    <property type="match status" value="1"/>
</dbReference>
<dbReference type="PANTHER" id="PTHR42928">
    <property type="entry name" value="TRICARBOXYLATE-BINDING PROTEIN"/>
    <property type="match status" value="1"/>
</dbReference>
<evidence type="ECO:0000313" key="4">
    <source>
        <dbReference type="Proteomes" id="UP000028878"/>
    </source>
</evidence>
<name>A0A1L1PNR8_HYDIT</name>